<evidence type="ECO:0000313" key="17">
    <source>
        <dbReference type="EMBL" id="HEW45063.1"/>
    </source>
</evidence>
<organism evidence="17">
    <name type="scientific">Hydrogenobacter sp</name>
    <dbReference type="NCBI Taxonomy" id="2152829"/>
    <lineage>
        <taxon>Bacteria</taxon>
        <taxon>Pseudomonadati</taxon>
        <taxon>Aquificota</taxon>
        <taxon>Aquificia</taxon>
        <taxon>Aquificales</taxon>
        <taxon>Aquificaceae</taxon>
        <taxon>Hydrogenobacter</taxon>
    </lineage>
</organism>
<dbReference type="FunFam" id="1.10.1040.10:FF:000001">
    <property type="entry name" value="Glycerol-3-phosphate dehydrogenase [NAD(P)+]"/>
    <property type="match status" value="1"/>
</dbReference>
<comment type="similarity">
    <text evidence="1 9 13">Belongs to the NAD-dependent glycerol-3-phosphate dehydrogenase family.</text>
</comment>
<evidence type="ECO:0000256" key="13">
    <source>
        <dbReference type="RuleBase" id="RU000437"/>
    </source>
</evidence>
<feature type="binding site" evidence="12">
    <location>
        <position position="246"/>
    </location>
    <ligand>
        <name>NAD(+)</name>
        <dbReference type="ChEBI" id="CHEBI:57540"/>
    </ligand>
</feature>
<evidence type="ECO:0000259" key="15">
    <source>
        <dbReference type="Pfam" id="PF01210"/>
    </source>
</evidence>
<feature type="active site" description="Proton acceptor" evidence="9 10">
    <location>
        <position position="182"/>
    </location>
</feature>
<keyword evidence="6 9" id="KW-0443">Lipid metabolism</keyword>
<comment type="catalytic activity">
    <reaction evidence="9">
        <text>sn-glycerol 3-phosphate + NAD(+) = dihydroxyacetone phosphate + NADH + H(+)</text>
        <dbReference type="Rhea" id="RHEA:11092"/>
        <dbReference type="ChEBI" id="CHEBI:15378"/>
        <dbReference type="ChEBI" id="CHEBI:57540"/>
        <dbReference type="ChEBI" id="CHEBI:57597"/>
        <dbReference type="ChEBI" id="CHEBI:57642"/>
        <dbReference type="ChEBI" id="CHEBI:57945"/>
        <dbReference type="EC" id="1.1.1.94"/>
    </reaction>
</comment>
<evidence type="ECO:0000256" key="12">
    <source>
        <dbReference type="PIRSR" id="PIRSR000114-3"/>
    </source>
</evidence>
<dbReference type="Pfam" id="PF01210">
    <property type="entry name" value="NAD_Gly3P_dh_N"/>
    <property type="match status" value="1"/>
</dbReference>
<dbReference type="PRINTS" id="PR00077">
    <property type="entry name" value="GPDHDRGNASE"/>
</dbReference>
<feature type="binding site" evidence="11">
    <location>
        <position position="99"/>
    </location>
    <ligand>
        <name>substrate</name>
    </ligand>
</feature>
<evidence type="ECO:0000256" key="8">
    <source>
        <dbReference type="ARBA" id="ARBA00023264"/>
    </source>
</evidence>
<keyword evidence="4 9" id="KW-0560">Oxidoreductase</keyword>
<comment type="caution">
    <text evidence="17">The sequence shown here is derived from an EMBL/GenBank/DDBJ whole genome shotgun (WGS) entry which is preliminary data.</text>
</comment>
<feature type="domain" description="Glycerol-3-phosphate dehydrogenase NAD-dependent N-terminal" evidence="15">
    <location>
        <begin position="4"/>
        <end position="150"/>
    </location>
</feature>
<feature type="binding site" evidence="9">
    <location>
        <position position="245"/>
    </location>
    <ligand>
        <name>sn-glycerol 3-phosphate</name>
        <dbReference type="ChEBI" id="CHEBI:57597"/>
    </ligand>
</feature>
<feature type="binding site" evidence="9">
    <location>
        <position position="127"/>
    </location>
    <ligand>
        <name>sn-glycerol 3-phosphate</name>
        <dbReference type="ChEBI" id="CHEBI:57597"/>
    </ligand>
</feature>
<accession>A0A7C2Z237</accession>
<gene>
    <name evidence="9" type="primary">gpsA</name>
    <name evidence="17" type="ORF">ENO47_00070</name>
</gene>
<dbReference type="InterPro" id="IPR011128">
    <property type="entry name" value="G3P_DH_NAD-dep_N"/>
</dbReference>
<dbReference type="SUPFAM" id="SSF51735">
    <property type="entry name" value="NAD(P)-binding Rossmann-fold domains"/>
    <property type="match status" value="1"/>
</dbReference>
<feature type="binding site" evidence="9">
    <location>
        <position position="99"/>
    </location>
    <ligand>
        <name>NADPH</name>
        <dbReference type="ChEBI" id="CHEBI:57783"/>
    </ligand>
</feature>
<feature type="binding site" evidence="12">
    <location>
        <begin position="7"/>
        <end position="12"/>
    </location>
    <ligand>
        <name>NAD(+)</name>
        <dbReference type="ChEBI" id="CHEBI:57540"/>
    </ligand>
</feature>
<dbReference type="EMBL" id="DSFP01000001">
    <property type="protein sequence ID" value="HEW45063.1"/>
    <property type="molecule type" value="Genomic_DNA"/>
</dbReference>
<dbReference type="UniPathway" id="UPA00940"/>
<dbReference type="InterPro" id="IPR006168">
    <property type="entry name" value="G3P_DH_NAD-dep"/>
</dbReference>
<dbReference type="EC" id="1.1.1.94" evidence="9"/>
<keyword evidence="3 9" id="KW-0521">NADP</keyword>
<dbReference type="GO" id="GO:0008654">
    <property type="term" value="P:phospholipid biosynthetic process"/>
    <property type="evidence" value="ECO:0007669"/>
    <property type="project" value="UniProtKB-KW"/>
</dbReference>
<name>A0A7C2Z237_9AQUI</name>
<evidence type="ECO:0000256" key="4">
    <source>
        <dbReference type="ARBA" id="ARBA00023002"/>
    </source>
</evidence>
<evidence type="ECO:0000256" key="1">
    <source>
        <dbReference type="ARBA" id="ARBA00011009"/>
    </source>
</evidence>
<dbReference type="PIRSF" id="PIRSF000114">
    <property type="entry name" value="Glycerol-3-P_dh"/>
    <property type="match status" value="1"/>
</dbReference>
<dbReference type="NCBIfam" id="NF000940">
    <property type="entry name" value="PRK00094.1-2"/>
    <property type="match status" value="1"/>
</dbReference>
<protein>
    <recommendedName>
        <fullName evidence="9">Glycerol-3-phosphate dehydrogenase [NAD(P)+]</fullName>
        <ecNumber evidence="9">1.1.1.94</ecNumber>
    </recommendedName>
    <alternativeName>
        <fullName evidence="9">NAD(P)(+)-dependent glycerol-3-phosphate dehydrogenase</fullName>
    </alternativeName>
    <alternativeName>
        <fullName evidence="9">NAD(P)H-dependent dihydroxyacetone-phosphate reductase</fullName>
    </alternativeName>
</protein>
<dbReference type="HAMAP" id="MF_00394">
    <property type="entry name" value="NAD_Glyc3P_dehydrog"/>
    <property type="match status" value="1"/>
</dbReference>
<comment type="pathway">
    <text evidence="9">Membrane lipid metabolism; glycerophospholipid metabolism.</text>
</comment>
<feature type="binding site" evidence="9">
    <location>
        <position position="99"/>
    </location>
    <ligand>
        <name>sn-glycerol 3-phosphate</name>
        <dbReference type="ChEBI" id="CHEBI:57597"/>
    </ligand>
</feature>
<dbReference type="Gene3D" id="1.10.1040.10">
    <property type="entry name" value="N-(1-d-carboxylethyl)-l-norvaline Dehydrogenase, domain 2"/>
    <property type="match status" value="1"/>
</dbReference>
<dbReference type="GO" id="GO:0047952">
    <property type="term" value="F:glycerol-3-phosphate dehydrogenase [NAD(P)+] activity"/>
    <property type="evidence" value="ECO:0007669"/>
    <property type="project" value="UniProtKB-UniRule"/>
</dbReference>
<dbReference type="Pfam" id="PF07479">
    <property type="entry name" value="NAD_Gly3P_dh_C"/>
    <property type="match status" value="1"/>
</dbReference>
<feature type="binding site" evidence="9">
    <location>
        <position position="131"/>
    </location>
    <ligand>
        <name>NADPH</name>
        <dbReference type="ChEBI" id="CHEBI:57783"/>
    </ligand>
</feature>
<feature type="domain" description="Glycerol-3-phosphate dehydrogenase NAD-dependent C-terminal" evidence="16">
    <location>
        <begin position="171"/>
        <end position="307"/>
    </location>
</feature>
<comment type="subcellular location">
    <subcellularLocation>
        <location evidence="9">Cytoplasm</location>
    </subcellularLocation>
</comment>
<dbReference type="InterPro" id="IPR008927">
    <property type="entry name" value="6-PGluconate_DH-like_C_sf"/>
</dbReference>
<dbReference type="NCBIfam" id="NF000942">
    <property type="entry name" value="PRK00094.1-4"/>
    <property type="match status" value="1"/>
</dbReference>
<dbReference type="GO" id="GO:0006650">
    <property type="term" value="P:glycerophospholipid metabolic process"/>
    <property type="evidence" value="ECO:0007669"/>
    <property type="project" value="UniProtKB-UniRule"/>
</dbReference>
<comment type="function">
    <text evidence="9">Catalyzes the reduction of the glycolytic intermediate dihydroxyacetone phosphate (DHAP) to sn-glycerol 3-phosphate (G3P), the key precursor for phospholipid synthesis.</text>
</comment>
<sequence>MHFSILGGGRWGCALASHLGRLGHKILVFEKNPTIIDLINTGKHPYVEGVELKGVQATHDLEEALNFSDYIILALPVQVIREVLKGKSLRGKRIISASKGLEISTKKRVSEVLLEIDPEVEVFCLSGPSFASEVSKGLPTALVLAGKNREEMERIRGWISSEGFRVYLSTDLVGVELGGALKNVIAIACGISDGLGFGENARASLITRGLAEMVRVGVSLGARRETFYGLSGVGDLFLTASSSQSRNRSFGYMLGQGLSVEEALKRLNQTVEGVHTVKAVYELSESLNIHAPISLAVYKIVVEGFPAGEVALELLKRPPQTPFEIL</sequence>
<dbReference type="GO" id="GO:0005975">
    <property type="term" value="P:carbohydrate metabolic process"/>
    <property type="evidence" value="ECO:0007669"/>
    <property type="project" value="InterPro"/>
</dbReference>
<dbReference type="GO" id="GO:0046167">
    <property type="term" value="P:glycerol-3-phosphate biosynthetic process"/>
    <property type="evidence" value="ECO:0007669"/>
    <property type="project" value="UniProtKB-UniRule"/>
</dbReference>
<evidence type="ECO:0000256" key="3">
    <source>
        <dbReference type="ARBA" id="ARBA00022857"/>
    </source>
</evidence>
<evidence type="ECO:0000256" key="7">
    <source>
        <dbReference type="ARBA" id="ARBA00023209"/>
    </source>
</evidence>
<evidence type="ECO:0000256" key="11">
    <source>
        <dbReference type="PIRSR" id="PIRSR000114-2"/>
    </source>
</evidence>
<comment type="catalytic activity">
    <reaction evidence="9 14">
        <text>sn-glycerol 3-phosphate + NADP(+) = dihydroxyacetone phosphate + NADPH + H(+)</text>
        <dbReference type="Rhea" id="RHEA:11096"/>
        <dbReference type="ChEBI" id="CHEBI:15378"/>
        <dbReference type="ChEBI" id="CHEBI:57597"/>
        <dbReference type="ChEBI" id="CHEBI:57642"/>
        <dbReference type="ChEBI" id="CHEBI:57783"/>
        <dbReference type="ChEBI" id="CHEBI:58349"/>
        <dbReference type="EC" id="1.1.1.94"/>
    </reaction>
</comment>
<keyword evidence="8 9" id="KW-1208">Phospholipid metabolism</keyword>
<feature type="binding site" evidence="9">
    <location>
        <position position="11"/>
    </location>
    <ligand>
        <name>NADPH</name>
        <dbReference type="ChEBI" id="CHEBI:57783"/>
    </ligand>
</feature>
<dbReference type="InterPro" id="IPR013328">
    <property type="entry name" value="6PGD_dom2"/>
</dbReference>
<feature type="binding site" evidence="9">
    <location>
        <position position="235"/>
    </location>
    <ligand>
        <name>sn-glycerol 3-phosphate</name>
        <dbReference type="ChEBI" id="CHEBI:57597"/>
    </ligand>
</feature>
<keyword evidence="2 9" id="KW-0444">Lipid biosynthesis</keyword>
<dbReference type="AlphaFoldDB" id="A0A7C2Z237"/>
<evidence type="ECO:0000256" key="2">
    <source>
        <dbReference type="ARBA" id="ARBA00022516"/>
    </source>
</evidence>
<dbReference type="PROSITE" id="PS00957">
    <property type="entry name" value="NAD_G3PDH"/>
    <property type="match status" value="1"/>
</dbReference>
<feature type="binding site" evidence="9">
    <location>
        <position position="129"/>
    </location>
    <ligand>
        <name>sn-glycerol 3-phosphate</name>
        <dbReference type="ChEBI" id="CHEBI:57597"/>
    </ligand>
</feature>
<feature type="binding site" evidence="9">
    <location>
        <position position="46"/>
    </location>
    <ligand>
        <name>NADPH</name>
        <dbReference type="ChEBI" id="CHEBI:57783"/>
    </ligand>
</feature>
<dbReference type="PANTHER" id="PTHR11728:SF1">
    <property type="entry name" value="GLYCEROL-3-PHOSPHATE DEHYDROGENASE [NAD(+)] 2, CHLOROPLASTIC"/>
    <property type="match status" value="1"/>
</dbReference>
<evidence type="ECO:0000256" key="6">
    <source>
        <dbReference type="ARBA" id="ARBA00023098"/>
    </source>
</evidence>
<feature type="binding site" evidence="9">
    <location>
        <position position="182"/>
    </location>
    <ligand>
        <name>sn-glycerol 3-phosphate</name>
        <dbReference type="ChEBI" id="CHEBI:57597"/>
    </ligand>
</feature>
<dbReference type="Gene3D" id="3.40.50.720">
    <property type="entry name" value="NAD(P)-binding Rossmann-like Domain"/>
    <property type="match status" value="1"/>
</dbReference>
<dbReference type="PANTHER" id="PTHR11728">
    <property type="entry name" value="GLYCEROL-3-PHOSPHATE DEHYDROGENASE"/>
    <property type="match status" value="1"/>
</dbReference>
<keyword evidence="9" id="KW-0547">Nucleotide-binding</keyword>
<keyword evidence="7 9" id="KW-0594">Phospholipid biosynthesis</keyword>
<feature type="binding site" evidence="9">
    <location>
        <position position="272"/>
    </location>
    <ligand>
        <name>NADPH</name>
        <dbReference type="ChEBI" id="CHEBI:57783"/>
    </ligand>
</feature>
<dbReference type="InterPro" id="IPR006109">
    <property type="entry name" value="G3P_DH_NAD-dep_C"/>
</dbReference>
<evidence type="ECO:0000256" key="10">
    <source>
        <dbReference type="PIRSR" id="PIRSR000114-1"/>
    </source>
</evidence>
<feature type="binding site" evidence="9">
    <location>
        <position position="31"/>
    </location>
    <ligand>
        <name>NADPH</name>
        <dbReference type="ChEBI" id="CHEBI:57783"/>
    </ligand>
</feature>
<comment type="caution">
    <text evidence="9">Lacks conserved residue(s) required for the propagation of feature annotation.</text>
</comment>
<feature type="binding site" evidence="11">
    <location>
        <begin position="246"/>
        <end position="247"/>
    </location>
    <ligand>
        <name>substrate</name>
    </ligand>
</feature>
<evidence type="ECO:0000256" key="5">
    <source>
        <dbReference type="ARBA" id="ARBA00023027"/>
    </source>
</evidence>
<evidence type="ECO:0000256" key="9">
    <source>
        <dbReference type="HAMAP-Rule" id="MF_00394"/>
    </source>
</evidence>
<dbReference type="GO" id="GO:0051287">
    <property type="term" value="F:NAD binding"/>
    <property type="evidence" value="ECO:0007669"/>
    <property type="project" value="InterPro"/>
</dbReference>
<keyword evidence="5 9" id="KW-0520">NAD</keyword>
<dbReference type="InterPro" id="IPR036291">
    <property type="entry name" value="NAD(P)-bd_dom_sf"/>
</dbReference>
<feature type="binding site" evidence="9">
    <location>
        <position position="246"/>
    </location>
    <ligand>
        <name>sn-glycerol 3-phosphate</name>
        <dbReference type="ChEBI" id="CHEBI:57597"/>
    </ligand>
</feature>
<evidence type="ECO:0000259" key="16">
    <source>
        <dbReference type="Pfam" id="PF07479"/>
    </source>
</evidence>
<dbReference type="SUPFAM" id="SSF48179">
    <property type="entry name" value="6-phosphogluconate dehydrogenase C-terminal domain-like"/>
    <property type="match status" value="1"/>
</dbReference>
<proteinExistence type="inferred from homology"/>
<dbReference type="GO" id="GO:0005829">
    <property type="term" value="C:cytosol"/>
    <property type="evidence" value="ECO:0007669"/>
    <property type="project" value="TreeGrafter"/>
</dbReference>
<keyword evidence="9" id="KW-0963">Cytoplasm</keyword>
<feature type="binding site" evidence="9">
    <location>
        <position position="246"/>
    </location>
    <ligand>
        <name>NADPH</name>
        <dbReference type="ChEBI" id="CHEBI:57783"/>
    </ligand>
</feature>
<dbReference type="GO" id="GO:0046168">
    <property type="term" value="P:glycerol-3-phosphate catabolic process"/>
    <property type="evidence" value="ECO:0007669"/>
    <property type="project" value="InterPro"/>
</dbReference>
<reference evidence="17" key="1">
    <citation type="journal article" date="2020" name="mSystems">
        <title>Genome- and Community-Level Interaction Insights into Carbon Utilization and Element Cycling Functions of Hydrothermarchaeota in Hydrothermal Sediment.</title>
        <authorList>
            <person name="Zhou Z."/>
            <person name="Liu Y."/>
            <person name="Xu W."/>
            <person name="Pan J."/>
            <person name="Luo Z.H."/>
            <person name="Li M."/>
        </authorList>
    </citation>
    <scope>NUCLEOTIDE SEQUENCE [LARGE SCALE GENOMIC DNA]</scope>
    <source>
        <strain evidence="17">SpSt-132</strain>
    </source>
</reference>
<feature type="binding site" evidence="9">
    <location>
        <position position="247"/>
    </location>
    <ligand>
        <name>sn-glycerol 3-phosphate</name>
        <dbReference type="ChEBI" id="CHEBI:57597"/>
    </ligand>
</feature>
<evidence type="ECO:0000256" key="14">
    <source>
        <dbReference type="RuleBase" id="RU000439"/>
    </source>
</evidence>
<feature type="binding site" evidence="12">
    <location>
        <position position="131"/>
    </location>
    <ligand>
        <name>NAD(+)</name>
        <dbReference type="ChEBI" id="CHEBI:57540"/>
    </ligand>
</feature>